<reference evidence="2" key="1">
    <citation type="journal article" date="2017" name="Nat. Ecol. Evol.">
        <title>Genome expansion and lineage-specific genetic innovations in the forest pathogenic fungi Armillaria.</title>
        <authorList>
            <person name="Sipos G."/>
            <person name="Prasanna A.N."/>
            <person name="Walter M.C."/>
            <person name="O'Connor E."/>
            <person name="Balint B."/>
            <person name="Krizsan K."/>
            <person name="Kiss B."/>
            <person name="Hess J."/>
            <person name="Varga T."/>
            <person name="Slot J."/>
            <person name="Riley R."/>
            <person name="Boka B."/>
            <person name="Rigling D."/>
            <person name="Barry K."/>
            <person name="Lee J."/>
            <person name="Mihaltcheva S."/>
            <person name="LaButti K."/>
            <person name="Lipzen A."/>
            <person name="Waldron R."/>
            <person name="Moloney N.M."/>
            <person name="Sperisen C."/>
            <person name="Kredics L."/>
            <person name="Vagvoelgyi C."/>
            <person name="Patrignani A."/>
            <person name="Fitzpatrick D."/>
            <person name="Nagy I."/>
            <person name="Doyle S."/>
            <person name="Anderson J.B."/>
            <person name="Grigoriev I.V."/>
            <person name="Gueldener U."/>
            <person name="Muensterkoetter M."/>
            <person name="Nagy L.G."/>
        </authorList>
    </citation>
    <scope>NUCLEOTIDE SEQUENCE [LARGE SCALE GENOMIC DNA]</scope>
    <source>
        <strain evidence="2">Ar21-2</strain>
    </source>
</reference>
<organism evidence="1 2">
    <name type="scientific">Armillaria gallica</name>
    <name type="common">Bulbous honey fungus</name>
    <name type="synonym">Armillaria bulbosa</name>
    <dbReference type="NCBI Taxonomy" id="47427"/>
    <lineage>
        <taxon>Eukaryota</taxon>
        <taxon>Fungi</taxon>
        <taxon>Dikarya</taxon>
        <taxon>Basidiomycota</taxon>
        <taxon>Agaricomycotina</taxon>
        <taxon>Agaricomycetes</taxon>
        <taxon>Agaricomycetidae</taxon>
        <taxon>Agaricales</taxon>
        <taxon>Marasmiineae</taxon>
        <taxon>Physalacriaceae</taxon>
        <taxon>Armillaria</taxon>
    </lineage>
</organism>
<dbReference type="InParanoid" id="A0A2H3D517"/>
<accession>A0A2H3D517</accession>
<dbReference type="Proteomes" id="UP000217790">
    <property type="component" value="Unassembled WGS sequence"/>
</dbReference>
<name>A0A2H3D517_ARMGA</name>
<dbReference type="EMBL" id="KZ293715">
    <property type="protein sequence ID" value="PBK82586.1"/>
    <property type="molecule type" value="Genomic_DNA"/>
</dbReference>
<evidence type="ECO:0000313" key="1">
    <source>
        <dbReference type="EMBL" id="PBK82586.1"/>
    </source>
</evidence>
<evidence type="ECO:0000313" key="2">
    <source>
        <dbReference type="Proteomes" id="UP000217790"/>
    </source>
</evidence>
<dbReference type="AlphaFoldDB" id="A0A2H3D517"/>
<gene>
    <name evidence="1" type="ORF">ARMGADRAFT_730897</name>
</gene>
<dbReference type="OrthoDB" id="2984565at2759"/>
<dbReference type="OMA" id="VAWHQSH"/>
<proteinExistence type="predicted"/>
<sequence length="338" mass="38570">MLQVSLKTLQIVTSNTGTISHIDEELSSLQPTPNMTVPSKIATSNTQSPFNSETQTTGPTYQMTGVTDPVEDFEELNSSASFGYCLKLWKERLLQLHAFNGSATLQHAPYMVAWHQSHRVRMIGFSEVGPARAVYNTLSTKWAKILMDRQRSQELLSHGGGLWIEECKEEVLRRPPFHDSISPSYIWPYIVAFHHQDRVRMIGISVEGCARMVYEAISTKFAKILIDTRRSELLASYGISNYTKECREEVRLLEALQSAIPLQSASYIVAFHEHTRVRMLGFSEERAARAVYGAVSIHWAKVLMDRRHSEKTLSSHGYVYYVQQCEEEVLRYDFQQPT</sequence>
<keyword evidence="2" id="KW-1185">Reference proteome</keyword>
<protein>
    <submittedName>
        <fullName evidence="1">Uncharacterized protein</fullName>
    </submittedName>
</protein>